<evidence type="ECO:0000313" key="1">
    <source>
        <dbReference type="EMBL" id="KAF2488289.1"/>
    </source>
</evidence>
<accession>A0A6A6Q8B7</accession>
<reference evidence="1" key="1">
    <citation type="journal article" date="2020" name="Stud. Mycol.">
        <title>101 Dothideomycetes genomes: a test case for predicting lifestyles and emergence of pathogens.</title>
        <authorList>
            <person name="Haridas S."/>
            <person name="Albert R."/>
            <person name="Binder M."/>
            <person name="Bloem J."/>
            <person name="Labutti K."/>
            <person name="Salamov A."/>
            <person name="Andreopoulos B."/>
            <person name="Baker S."/>
            <person name="Barry K."/>
            <person name="Bills G."/>
            <person name="Bluhm B."/>
            <person name="Cannon C."/>
            <person name="Castanera R."/>
            <person name="Culley D."/>
            <person name="Daum C."/>
            <person name="Ezra D."/>
            <person name="Gonzalez J."/>
            <person name="Henrissat B."/>
            <person name="Kuo A."/>
            <person name="Liang C."/>
            <person name="Lipzen A."/>
            <person name="Lutzoni F."/>
            <person name="Magnuson J."/>
            <person name="Mondo S."/>
            <person name="Nolan M."/>
            <person name="Ohm R."/>
            <person name="Pangilinan J."/>
            <person name="Park H.-J."/>
            <person name="Ramirez L."/>
            <person name="Alfaro M."/>
            <person name="Sun H."/>
            <person name="Tritt A."/>
            <person name="Yoshinaga Y."/>
            <person name="Zwiers L.-H."/>
            <person name="Turgeon B."/>
            <person name="Goodwin S."/>
            <person name="Spatafora J."/>
            <person name="Crous P."/>
            <person name="Grigoriev I."/>
        </authorList>
    </citation>
    <scope>NUCLEOTIDE SEQUENCE</scope>
    <source>
        <strain evidence="1">CBS 269.34</strain>
    </source>
</reference>
<organism evidence="1 2">
    <name type="scientific">Lophium mytilinum</name>
    <dbReference type="NCBI Taxonomy" id="390894"/>
    <lineage>
        <taxon>Eukaryota</taxon>
        <taxon>Fungi</taxon>
        <taxon>Dikarya</taxon>
        <taxon>Ascomycota</taxon>
        <taxon>Pezizomycotina</taxon>
        <taxon>Dothideomycetes</taxon>
        <taxon>Pleosporomycetidae</taxon>
        <taxon>Mytilinidiales</taxon>
        <taxon>Mytilinidiaceae</taxon>
        <taxon>Lophium</taxon>
    </lineage>
</organism>
<sequence>MLLPNETRAPFHLRPRACVLHLIFRHWRGLGISSACASCRRTCSADPWIELASTASATGLSQVLMRGGRWGTGPVAVYAW</sequence>
<gene>
    <name evidence="1" type="ORF">BU16DRAFT_229891</name>
</gene>
<dbReference type="Proteomes" id="UP000799750">
    <property type="component" value="Unassembled WGS sequence"/>
</dbReference>
<proteinExistence type="predicted"/>
<name>A0A6A6Q8B7_9PEZI</name>
<protein>
    <submittedName>
        <fullName evidence="1">Uncharacterized protein</fullName>
    </submittedName>
</protein>
<dbReference type="EMBL" id="MU004204">
    <property type="protein sequence ID" value="KAF2488289.1"/>
    <property type="molecule type" value="Genomic_DNA"/>
</dbReference>
<dbReference type="AlphaFoldDB" id="A0A6A6Q8B7"/>
<evidence type="ECO:0000313" key="2">
    <source>
        <dbReference type="Proteomes" id="UP000799750"/>
    </source>
</evidence>
<keyword evidence="2" id="KW-1185">Reference proteome</keyword>